<dbReference type="OrthoDB" id="5397827at2759"/>
<evidence type="ECO:0000256" key="2">
    <source>
        <dbReference type="SAM" id="Phobius"/>
    </source>
</evidence>
<evidence type="ECO:0000313" key="3">
    <source>
        <dbReference type="EMBL" id="PNS19906.1"/>
    </source>
</evidence>
<feature type="transmembrane region" description="Helical" evidence="2">
    <location>
        <begin position="110"/>
        <end position="132"/>
    </location>
</feature>
<keyword evidence="2" id="KW-0812">Transmembrane</keyword>
<comment type="caution">
    <text evidence="3">The sequence shown here is derived from an EMBL/GenBank/DDBJ whole genome shotgun (WGS) entry which is preliminary data.</text>
</comment>
<protein>
    <submittedName>
        <fullName evidence="3">Uncharacterized protein</fullName>
    </submittedName>
</protein>
<feature type="region of interest" description="Disordered" evidence="1">
    <location>
        <begin position="50"/>
        <end position="89"/>
    </location>
</feature>
<evidence type="ECO:0000256" key="1">
    <source>
        <dbReference type="SAM" id="MobiDB-lite"/>
    </source>
</evidence>
<dbReference type="STRING" id="2082308.A0A2K1QXW9"/>
<dbReference type="InParanoid" id="A0A2K1QXW9"/>
<accession>A0A2K1QXW9</accession>
<keyword evidence="2" id="KW-1133">Transmembrane helix</keyword>
<keyword evidence="4" id="KW-1185">Reference proteome</keyword>
<keyword evidence="2" id="KW-0472">Membrane</keyword>
<dbReference type="AlphaFoldDB" id="A0A2K1QXW9"/>
<evidence type="ECO:0000313" key="4">
    <source>
        <dbReference type="Proteomes" id="UP000243797"/>
    </source>
</evidence>
<name>A0A2K1QXW9_9PEZI</name>
<gene>
    <name evidence="3" type="ORF">CAC42_7873</name>
</gene>
<reference evidence="3 4" key="1">
    <citation type="submission" date="2017-06" db="EMBL/GenBank/DDBJ databases">
        <title>Draft genome sequence of a variant of Elsinoe murrayae.</title>
        <authorList>
            <person name="Cheng Q."/>
        </authorList>
    </citation>
    <scope>NUCLEOTIDE SEQUENCE [LARGE SCALE GENOMIC DNA]</scope>
    <source>
        <strain evidence="3 4">CQ-2017a</strain>
    </source>
</reference>
<dbReference type="EMBL" id="NKHZ01000029">
    <property type="protein sequence ID" value="PNS19906.1"/>
    <property type="molecule type" value="Genomic_DNA"/>
</dbReference>
<dbReference type="Proteomes" id="UP000243797">
    <property type="component" value="Unassembled WGS sequence"/>
</dbReference>
<proteinExistence type="predicted"/>
<sequence length="256" mass="29230">MSGLPAHALLRRSLAAERFTHLYRLPSRSFPLQLVSRAASTAKPIKARVLEQPDKFRPPSHPARLRTNKPAYPGPPLSQNERQAQKTKKYPHMMPPEGTFMHKFLTSRSLHTWITLSVLVSLAFFTVLTNFLHTTPFRDQLPPNNMFFSHPISFLARWIEVYQMHTDYVTQETIARREAKVDDVRKRSEYRKAHGIDEEKGIGGWTFREDKKSETMAEAEAKVVAPATREGGVAPVADAQAVQGEYVDFTGERKKY</sequence>
<organism evidence="3 4">
    <name type="scientific">Sphaceloma murrayae</name>
    <dbReference type="NCBI Taxonomy" id="2082308"/>
    <lineage>
        <taxon>Eukaryota</taxon>
        <taxon>Fungi</taxon>
        <taxon>Dikarya</taxon>
        <taxon>Ascomycota</taxon>
        <taxon>Pezizomycotina</taxon>
        <taxon>Dothideomycetes</taxon>
        <taxon>Dothideomycetidae</taxon>
        <taxon>Myriangiales</taxon>
        <taxon>Elsinoaceae</taxon>
        <taxon>Sphaceloma</taxon>
    </lineage>
</organism>